<keyword evidence="1 4" id="KW-0479">Metal-binding</keyword>
<keyword evidence="3" id="KW-0560">Oxidoreductase</keyword>
<dbReference type="PANTHER" id="PTHR43401:SF2">
    <property type="entry name" value="L-THREONINE 3-DEHYDROGENASE"/>
    <property type="match status" value="1"/>
</dbReference>
<dbReference type="GO" id="GO:0008270">
    <property type="term" value="F:zinc ion binding"/>
    <property type="evidence" value="ECO:0007669"/>
    <property type="project" value="InterPro"/>
</dbReference>
<organism evidence="6 7">
    <name type="scientific">Paenibacillus swuensis</name>
    <dbReference type="NCBI Taxonomy" id="1178515"/>
    <lineage>
        <taxon>Bacteria</taxon>
        <taxon>Bacillati</taxon>
        <taxon>Bacillota</taxon>
        <taxon>Bacilli</taxon>
        <taxon>Bacillales</taxon>
        <taxon>Paenibacillaceae</taxon>
        <taxon>Paenibacillus</taxon>
    </lineage>
</organism>
<dbReference type="InterPro" id="IPR011032">
    <property type="entry name" value="GroES-like_sf"/>
</dbReference>
<dbReference type="InterPro" id="IPR050129">
    <property type="entry name" value="Zn_alcohol_dh"/>
</dbReference>
<name>A0A172TMH4_9BACL</name>
<dbReference type="GO" id="GO:0016491">
    <property type="term" value="F:oxidoreductase activity"/>
    <property type="evidence" value="ECO:0007669"/>
    <property type="project" value="UniProtKB-KW"/>
</dbReference>
<evidence type="ECO:0000256" key="2">
    <source>
        <dbReference type="ARBA" id="ARBA00022833"/>
    </source>
</evidence>
<keyword evidence="7" id="KW-1185">Reference proteome</keyword>
<gene>
    <name evidence="6" type="ORF">SY83_20280</name>
</gene>
<dbReference type="Gene3D" id="3.90.180.10">
    <property type="entry name" value="Medium-chain alcohol dehydrogenases, catalytic domain"/>
    <property type="match status" value="1"/>
</dbReference>
<evidence type="ECO:0000313" key="7">
    <source>
        <dbReference type="Proteomes" id="UP000076927"/>
    </source>
</evidence>
<dbReference type="PANTHER" id="PTHR43401">
    <property type="entry name" value="L-THREONINE 3-DEHYDROGENASE"/>
    <property type="match status" value="1"/>
</dbReference>
<keyword evidence="2 4" id="KW-0862">Zinc</keyword>
<comment type="similarity">
    <text evidence="4">Belongs to the zinc-containing alcohol dehydrogenase family.</text>
</comment>
<accession>A0A172TMH4</accession>
<evidence type="ECO:0000256" key="4">
    <source>
        <dbReference type="RuleBase" id="RU361277"/>
    </source>
</evidence>
<evidence type="ECO:0000256" key="3">
    <source>
        <dbReference type="ARBA" id="ARBA00023002"/>
    </source>
</evidence>
<evidence type="ECO:0000313" key="6">
    <source>
        <dbReference type="EMBL" id="ANE48241.1"/>
    </source>
</evidence>
<comment type="cofactor">
    <cofactor evidence="4">
        <name>Zn(2+)</name>
        <dbReference type="ChEBI" id="CHEBI:29105"/>
    </cofactor>
</comment>
<feature type="domain" description="Enoyl reductase (ER)" evidence="5">
    <location>
        <begin position="8"/>
        <end position="337"/>
    </location>
</feature>
<dbReference type="OrthoDB" id="9777057at2"/>
<dbReference type="PATRIC" id="fig|1178515.4.peg.4103"/>
<dbReference type="RefSeq" id="WP_068609845.1">
    <property type="nucleotide sequence ID" value="NZ_CP011388.1"/>
</dbReference>
<dbReference type="SUPFAM" id="SSF50129">
    <property type="entry name" value="GroES-like"/>
    <property type="match status" value="1"/>
</dbReference>
<dbReference type="SUPFAM" id="SSF51735">
    <property type="entry name" value="NAD(P)-binding Rossmann-fold domains"/>
    <property type="match status" value="1"/>
</dbReference>
<dbReference type="STRING" id="1178515.SY83_20280"/>
<dbReference type="CDD" id="cd08236">
    <property type="entry name" value="sugar_DH"/>
    <property type="match status" value="1"/>
</dbReference>
<protein>
    <submittedName>
        <fullName evidence="6">Dehydrogenase</fullName>
    </submittedName>
</protein>
<evidence type="ECO:0000256" key="1">
    <source>
        <dbReference type="ARBA" id="ARBA00022723"/>
    </source>
</evidence>
<dbReference type="InterPro" id="IPR002328">
    <property type="entry name" value="ADH_Zn_CS"/>
</dbReference>
<dbReference type="InterPro" id="IPR020843">
    <property type="entry name" value="ER"/>
</dbReference>
<dbReference type="InterPro" id="IPR036291">
    <property type="entry name" value="NAD(P)-bd_dom_sf"/>
</dbReference>
<proteinExistence type="inferred from homology"/>
<dbReference type="Pfam" id="PF00107">
    <property type="entry name" value="ADH_zinc_N"/>
    <property type="match status" value="1"/>
</dbReference>
<sequence>MKAAVLHGISDLRVEDIGMPSPGAGEVLVKVRACGVCGSDIPRVFTKGTYSFPTVPGHEFAGEISAVGEGVDASLIGMRAAVFPLLPCRSCPSCEIGDYATCSNYDYMGSRSDGAFAEYIACPLWNIVPAPAALSYEEIAMAEPAAVAIHALRQAKIDIGDAVFISGAGPIGIMLGLWAKAWGASRVLLADIDPEKLAFAREQGFEHTVNAFEQDVQAWVRSVTNDRGADVCVEGAGSSPSWENCLKAARSGGRVVLMGNPAGEMKLSQNGYWEILRKQLTVSGTWNSSYASMPKNEWKLALDFMVAGRLNLKGLITHRTDLDGLREAMEMMRDRTAFYNKVMYTNLS</sequence>
<dbReference type="Proteomes" id="UP000076927">
    <property type="component" value="Chromosome"/>
</dbReference>
<evidence type="ECO:0000259" key="5">
    <source>
        <dbReference type="SMART" id="SM00829"/>
    </source>
</evidence>
<dbReference type="PROSITE" id="PS00059">
    <property type="entry name" value="ADH_ZINC"/>
    <property type="match status" value="1"/>
</dbReference>
<dbReference type="InterPro" id="IPR013149">
    <property type="entry name" value="ADH-like_C"/>
</dbReference>
<dbReference type="InterPro" id="IPR013154">
    <property type="entry name" value="ADH-like_N"/>
</dbReference>
<dbReference type="KEGG" id="pswu:SY83_20280"/>
<dbReference type="Pfam" id="PF08240">
    <property type="entry name" value="ADH_N"/>
    <property type="match status" value="1"/>
</dbReference>
<dbReference type="AlphaFoldDB" id="A0A172TMH4"/>
<dbReference type="EMBL" id="CP011388">
    <property type="protein sequence ID" value="ANE48241.1"/>
    <property type="molecule type" value="Genomic_DNA"/>
</dbReference>
<dbReference type="SMART" id="SM00829">
    <property type="entry name" value="PKS_ER"/>
    <property type="match status" value="1"/>
</dbReference>
<dbReference type="Gene3D" id="3.40.50.720">
    <property type="entry name" value="NAD(P)-binding Rossmann-like Domain"/>
    <property type="match status" value="1"/>
</dbReference>
<reference evidence="6 7" key="1">
    <citation type="submission" date="2015-01" db="EMBL/GenBank/DDBJ databases">
        <title>Paenibacillus swuensis/DY6/whole genome sequencing.</title>
        <authorList>
            <person name="Kim M.K."/>
            <person name="Srinivasan S."/>
            <person name="Lee J.-J."/>
        </authorList>
    </citation>
    <scope>NUCLEOTIDE SEQUENCE [LARGE SCALE GENOMIC DNA]</scope>
    <source>
        <strain evidence="6 7">DY6</strain>
    </source>
</reference>